<protein>
    <submittedName>
        <fullName evidence="2">Uncharacterized protein</fullName>
    </submittedName>
</protein>
<sequence>MKMADNYTEISEEKPSAERNAAKQMGLSGTATINSNSEELKVKRMPTSES</sequence>
<accession>A0A6H1ZPD7</accession>
<feature type="compositionally biased region" description="Basic and acidic residues" evidence="1">
    <location>
        <begin position="11"/>
        <end position="21"/>
    </location>
</feature>
<organism evidence="2">
    <name type="scientific">viral metagenome</name>
    <dbReference type="NCBI Taxonomy" id="1070528"/>
    <lineage>
        <taxon>unclassified sequences</taxon>
        <taxon>metagenomes</taxon>
        <taxon>organismal metagenomes</taxon>
    </lineage>
</organism>
<dbReference type="AlphaFoldDB" id="A0A6H1ZPD7"/>
<dbReference type="EMBL" id="MT144670">
    <property type="protein sequence ID" value="QJH97006.1"/>
    <property type="molecule type" value="Genomic_DNA"/>
</dbReference>
<gene>
    <name evidence="2" type="ORF">TM448A01332_0008</name>
    <name evidence="3" type="ORF">TM448B00894_0002</name>
</gene>
<proteinExistence type="predicted"/>
<evidence type="ECO:0000313" key="3">
    <source>
        <dbReference type="EMBL" id="QJH97006.1"/>
    </source>
</evidence>
<evidence type="ECO:0000313" key="2">
    <source>
        <dbReference type="EMBL" id="QJA49378.1"/>
    </source>
</evidence>
<feature type="compositionally biased region" description="Polar residues" evidence="1">
    <location>
        <begin position="27"/>
        <end position="37"/>
    </location>
</feature>
<feature type="region of interest" description="Disordered" evidence="1">
    <location>
        <begin position="1"/>
        <end position="50"/>
    </location>
</feature>
<reference evidence="2" key="1">
    <citation type="submission" date="2020-03" db="EMBL/GenBank/DDBJ databases">
        <title>The deep terrestrial virosphere.</title>
        <authorList>
            <person name="Holmfeldt K."/>
            <person name="Nilsson E."/>
            <person name="Simone D."/>
            <person name="Lopez-Fernandez M."/>
            <person name="Wu X."/>
            <person name="de Brujin I."/>
            <person name="Lundin D."/>
            <person name="Andersson A."/>
            <person name="Bertilsson S."/>
            <person name="Dopson M."/>
        </authorList>
    </citation>
    <scope>NUCLEOTIDE SEQUENCE</scope>
    <source>
        <strain evidence="2">TM448A01332</strain>
        <strain evidence="3">TM448B00894</strain>
    </source>
</reference>
<dbReference type="EMBL" id="MT144134">
    <property type="protein sequence ID" value="QJA49378.1"/>
    <property type="molecule type" value="Genomic_DNA"/>
</dbReference>
<evidence type="ECO:0000256" key="1">
    <source>
        <dbReference type="SAM" id="MobiDB-lite"/>
    </source>
</evidence>
<name>A0A6H1ZPD7_9ZZZZ</name>